<dbReference type="AlphaFoldDB" id="A0A4Y7S1F9"/>
<keyword evidence="1" id="KW-0812">Transmembrane</keyword>
<proteinExistence type="predicted"/>
<evidence type="ECO:0000313" key="3">
    <source>
        <dbReference type="Proteomes" id="UP000298030"/>
    </source>
</evidence>
<protein>
    <submittedName>
        <fullName evidence="2">Uncharacterized protein</fullName>
    </submittedName>
</protein>
<evidence type="ECO:0000256" key="1">
    <source>
        <dbReference type="SAM" id="Phobius"/>
    </source>
</evidence>
<sequence length="95" mass="10673">MACSRDLVSWLAIFGMLGLYSLINLCVMERAAFQEICWPLDEFSAGWTGQSGFRGPHSELHASQNGKWLKPYESGCKSVVRRTRRIVATDVHLKG</sequence>
<dbReference type="Proteomes" id="UP000298030">
    <property type="component" value="Unassembled WGS sequence"/>
</dbReference>
<keyword evidence="1" id="KW-1133">Transmembrane helix</keyword>
<comment type="caution">
    <text evidence="2">The sequence shown here is derived from an EMBL/GenBank/DDBJ whole genome shotgun (WGS) entry which is preliminary data.</text>
</comment>
<organism evidence="2 3">
    <name type="scientific">Coprinellus micaceus</name>
    <name type="common">Glistening ink-cap mushroom</name>
    <name type="synonym">Coprinus micaceus</name>
    <dbReference type="NCBI Taxonomy" id="71717"/>
    <lineage>
        <taxon>Eukaryota</taxon>
        <taxon>Fungi</taxon>
        <taxon>Dikarya</taxon>
        <taxon>Basidiomycota</taxon>
        <taxon>Agaricomycotina</taxon>
        <taxon>Agaricomycetes</taxon>
        <taxon>Agaricomycetidae</taxon>
        <taxon>Agaricales</taxon>
        <taxon>Agaricineae</taxon>
        <taxon>Psathyrellaceae</taxon>
        <taxon>Coprinellus</taxon>
    </lineage>
</organism>
<reference evidence="2 3" key="1">
    <citation type="journal article" date="2019" name="Nat. Ecol. Evol.">
        <title>Megaphylogeny resolves global patterns of mushroom evolution.</title>
        <authorList>
            <person name="Varga T."/>
            <person name="Krizsan K."/>
            <person name="Foldi C."/>
            <person name="Dima B."/>
            <person name="Sanchez-Garcia M."/>
            <person name="Sanchez-Ramirez S."/>
            <person name="Szollosi G.J."/>
            <person name="Szarkandi J.G."/>
            <person name="Papp V."/>
            <person name="Albert L."/>
            <person name="Andreopoulos W."/>
            <person name="Angelini C."/>
            <person name="Antonin V."/>
            <person name="Barry K.W."/>
            <person name="Bougher N.L."/>
            <person name="Buchanan P."/>
            <person name="Buyck B."/>
            <person name="Bense V."/>
            <person name="Catcheside P."/>
            <person name="Chovatia M."/>
            <person name="Cooper J."/>
            <person name="Damon W."/>
            <person name="Desjardin D."/>
            <person name="Finy P."/>
            <person name="Geml J."/>
            <person name="Haridas S."/>
            <person name="Hughes K."/>
            <person name="Justo A."/>
            <person name="Karasinski D."/>
            <person name="Kautmanova I."/>
            <person name="Kiss B."/>
            <person name="Kocsube S."/>
            <person name="Kotiranta H."/>
            <person name="LaButti K.M."/>
            <person name="Lechner B.E."/>
            <person name="Liimatainen K."/>
            <person name="Lipzen A."/>
            <person name="Lukacs Z."/>
            <person name="Mihaltcheva S."/>
            <person name="Morgado L.N."/>
            <person name="Niskanen T."/>
            <person name="Noordeloos M.E."/>
            <person name="Ohm R.A."/>
            <person name="Ortiz-Santana B."/>
            <person name="Ovrebo C."/>
            <person name="Racz N."/>
            <person name="Riley R."/>
            <person name="Savchenko A."/>
            <person name="Shiryaev A."/>
            <person name="Soop K."/>
            <person name="Spirin V."/>
            <person name="Szebenyi C."/>
            <person name="Tomsovsky M."/>
            <person name="Tulloss R.E."/>
            <person name="Uehling J."/>
            <person name="Grigoriev I.V."/>
            <person name="Vagvolgyi C."/>
            <person name="Papp T."/>
            <person name="Martin F.M."/>
            <person name="Miettinen O."/>
            <person name="Hibbett D.S."/>
            <person name="Nagy L.G."/>
        </authorList>
    </citation>
    <scope>NUCLEOTIDE SEQUENCE [LARGE SCALE GENOMIC DNA]</scope>
    <source>
        <strain evidence="2 3">FP101781</strain>
    </source>
</reference>
<evidence type="ECO:0000313" key="2">
    <source>
        <dbReference type="EMBL" id="TEB14913.1"/>
    </source>
</evidence>
<feature type="transmembrane region" description="Helical" evidence="1">
    <location>
        <begin position="7"/>
        <end position="23"/>
    </location>
</feature>
<accession>A0A4Y7S1F9</accession>
<gene>
    <name evidence="2" type="ORF">FA13DRAFT_862881</name>
</gene>
<name>A0A4Y7S1F9_COPMI</name>
<dbReference type="EMBL" id="QPFP01000374">
    <property type="protein sequence ID" value="TEB14913.1"/>
    <property type="molecule type" value="Genomic_DNA"/>
</dbReference>
<keyword evidence="3" id="KW-1185">Reference proteome</keyword>
<keyword evidence="1" id="KW-0472">Membrane</keyword>